<evidence type="ECO:0000259" key="10">
    <source>
        <dbReference type="Pfam" id="PF03070"/>
    </source>
</evidence>
<dbReference type="PANTHER" id="PTHR43198:SF2">
    <property type="entry name" value="SI:CH1073-67J19.1-RELATED"/>
    <property type="match status" value="1"/>
</dbReference>
<evidence type="ECO:0000256" key="8">
    <source>
        <dbReference type="ARBA" id="ARBA00048337"/>
    </source>
</evidence>
<dbReference type="UniPathway" id="UPA00060"/>
<dbReference type="GO" id="GO:0009228">
    <property type="term" value="P:thiamine biosynthetic process"/>
    <property type="evidence" value="ECO:0007669"/>
    <property type="project" value="UniProtKB-KW"/>
</dbReference>
<comment type="caution">
    <text evidence="11">The sequence shown here is derived from an EMBL/GenBank/DDBJ whole genome shotgun (WGS) entry which is preliminary data.</text>
</comment>
<evidence type="ECO:0000256" key="6">
    <source>
        <dbReference type="ARBA" id="ARBA00013647"/>
    </source>
</evidence>
<keyword evidence="7 9" id="KW-0784">Thiamine biosynthesis</keyword>
<comment type="function">
    <text evidence="9">Catalyzes an amino-pyrimidine hydrolysis reaction at the C5' of the pyrimidine moiety of thiamine compounds, a reaction that is part of a thiamine salvage pathway.</text>
</comment>
<dbReference type="EC" id="3.5.99.2" evidence="5 9"/>
<reference evidence="11 12" key="1">
    <citation type="submission" date="2018-05" db="EMBL/GenBank/DDBJ databases">
        <title>Kurthia sibirica genome sequence.</title>
        <authorList>
            <person name="Maclea K.S."/>
            <person name="Goen A.E."/>
        </authorList>
    </citation>
    <scope>NUCLEOTIDE SEQUENCE [LARGE SCALE GENOMIC DNA]</scope>
    <source>
        <strain evidence="11 12">ATCC 49154</strain>
    </source>
</reference>
<evidence type="ECO:0000256" key="9">
    <source>
        <dbReference type="RuleBase" id="RU363093"/>
    </source>
</evidence>
<feature type="domain" description="Thiaminase-2/PQQC" evidence="10">
    <location>
        <begin position="13"/>
        <end position="214"/>
    </location>
</feature>
<proteinExistence type="inferred from homology"/>
<dbReference type="Proteomes" id="UP000245938">
    <property type="component" value="Unassembled WGS sequence"/>
</dbReference>
<dbReference type="InterPro" id="IPR027574">
    <property type="entry name" value="Thiaminase_II"/>
</dbReference>
<evidence type="ECO:0000256" key="4">
    <source>
        <dbReference type="ARBA" id="ARBA00011881"/>
    </source>
</evidence>
<dbReference type="AlphaFoldDB" id="A0A2U3AP21"/>
<dbReference type="InterPro" id="IPR004305">
    <property type="entry name" value="Thiaminase-2/PQQC"/>
</dbReference>
<evidence type="ECO:0000313" key="12">
    <source>
        <dbReference type="Proteomes" id="UP000245938"/>
    </source>
</evidence>
<keyword evidence="9" id="KW-0378">Hydrolase</keyword>
<comment type="similarity">
    <text evidence="3 9">Belongs to the TenA family.</text>
</comment>
<dbReference type="InterPro" id="IPR016084">
    <property type="entry name" value="Haem_Oase-like_multi-hlx"/>
</dbReference>
<evidence type="ECO:0000256" key="7">
    <source>
        <dbReference type="ARBA" id="ARBA00022977"/>
    </source>
</evidence>
<evidence type="ECO:0000256" key="2">
    <source>
        <dbReference type="ARBA" id="ARBA00004948"/>
    </source>
</evidence>
<comment type="subunit">
    <text evidence="4">Homotetramer.</text>
</comment>
<dbReference type="GO" id="GO:0005829">
    <property type="term" value="C:cytosol"/>
    <property type="evidence" value="ECO:0007669"/>
    <property type="project" value="TreeGrafter"/>
</dbReference>
<evidence type="ECO:0000313" key="11">
    <source>
        <dbReference type="EMBL" id="PWI26300.1"/>
    </source>
</evidence>
<dbReference type="GO" id="GO:0050334">
    <property type="term" value="F:thiaminase activity"/>
    <property type="evidence" value="ECO:0007669"/>
    <property type="project" value="UniProtKB-EC"/>
</dbReference>
<dbReference type="SUPFAM" id="SSF48613">
    <property type="entry name" value="Heme oxygenase-like"/>
    <property type="match status" value="1"/>
</dbReference>
<dbReference type="Gene3D" id="1.20.910.10">
    <property type="entry name" value="Heme oxygenase-like"/>
    <property type="match status" value="1"/>
</dbReference>
<dbReference type="CDD" id="cd19366">
    <property type="entry name" value="TenA_C_BhTenA-like"/>
    <property type="match status" value="1"/>
</dbReference>
<dbReference type="EMBL" id="QFVR01000003">
    <property type="protein sequence ID" value="PWI26300.1"/>
    <property type="molecule type" value="Genomic_DNA"/>
</dbReference>
<evidence type="ECO:0000256" key="1">
    <source>
        <dbReference type="ARBA" id="ARBA00001881"/>
    </source>
</evidence>
<dbReference type="Pfam" id="PF03070">
    <property type="entry name" value="TENA_THI-4"/>
    <property type="match status" value="1"/>
</dbReference>
<dbReference type="RefSeq" id="WP_109304905.1">
    <property type="nucleotide sequence ID" value="NZ_BJUF01000046.1"/>
</dbReference>
<evidence type="ECO:0000256" key="5">
    <source>
        <dbReference type="ARBA" id="ARBA00012684"/>
    </source>
</evidence>
<protein>
    <recommendedName>
        <fullName evidence="6 9">Aminopyrimidine aminohydrolase</fullName>
        <ecNumber evidence="5 9">3.5.99.2</ecNumber>
    </recommendedName>
</protein>
<comment type="pathway">
    <text evidence="2 9">Cofactor biosynthesis; thiamine diphosphate biosynthesis.</text>
</comment>
<dbReference type="InterPro" id="IPR050967">
    <property type="entry name" value="Thiamine_Salvage_TenA"/>
</dbReference>
<dbReference type="GO" id="GO:0009229">
    <property type="term" value="P:thiamine diphosphate biosynthetic process"/>
    <property type="evidence" value="ECO:0007669"/>
    <property type="project" value="UniProtKB-UniPathway"/>
</dbReference>
<gene>
    <name evidence="11" type="primary">tenA</name>
    <name evidence="11" type="ORF">DEX24_02905</name>
</gene>
<sequence>MKFSDELIAGINKTWRANHSHPFVQGIGHGTLEPGKFKYYLIQDYLYLIQYAKVYALGIQKASDLSTMTELSNSVNYILAGEMALHRQYAERFGVTAQDFEEAIEAPTTIAYTRYMLAEAQNGSLAHVIAAVLPCAISYAEIGAELAAIPGSLEHPLYGDWIRTYSSDDFAKSVQATVDLMDRLAIDLQGVERDKLKEIFLTTTRFEYLFWDMGNDVVDWPQNLLDAVTETV</sequence>
<keyword evidence="12" id="KW-1185">Reference proteome</keyword>
<organism evidence="11 12">
    <name type="scientific">Kurthia sibirica</name>
    <dbReference type="NCBI Taxonomy" id="202750"/>
    <lineage>
        <taxon>Bacteria</taxon>
        <taxon>Bacillati</taxon>
        <taxon>Bacillota</taxon>
        <taxon>Bacilli</taxon>
        <taxon>Bacillales</taxon>
        <taxon>Caryophanaceae</taxon>
        <taxon>Kurthia</taxon>
    </lineage>
</organism>
<comment type="catalytic activity">
    <reaction evidence="8 9">
        <text>thiamine + H2O = 5-(2-hydroxyethyl)-4-methylthiazole + 4-amino-5-hydroxymethyl-2-methylpyrimidine + H(+)</text>
        <dbReference type="Rhea" id="RHEA:17509"/>
        <dbReference type="ChEBI" id="CHEBI:15377"/>
        <dbReference type="ChEBI" id="CHEBI:15378"/>
        <dbReference type="ChEBI" id="CHEBI:16892"/>
        <dbReference type="ChEBI" id="CHEBI:17957"/>
        <dbReference type="ChEBI" id="CHEBI:18385"/>
        <dbReference type="EC" id="3.5.99.2"/>
    </reaction>
</comment>
<name>A0A2U3AP21_9BACL</name>
<dbReference type="PANTHER" id="PTHR43198">
    <property type="entry name" value="BIFUNCTIONAL TH2 PROTEIN"/>
    <property type="match status" value="1"/>
</dbReference>
<dbReference type="OrthoDB" id="34166at2"/>
<dbReference type="NCBIfam" id="TIGR04306">
    <property type="entry name" value="salvage_TenA"/>
    <property type="match status" value="1"/>
</dbReference>
<comment type="catalytic activity">
    <reaction evidence="1 9">
        <text>4-amino-5-aminomethyl-2-methylpyrimidine + H2O = 4-amino-5-hydroxymethyl-2-methylpyrimidine + NH4(+)</text>
        <dbReference type="Rhea" id="RHEA:31799"/>
        <dbReference type="ChEBI" id="CHEBI:15377"/>
        <dbReference type="ChEBI" id="CHEBI:16892"/>
        <dbReference type="ChEBI" id="CHEBI:28938"/>
        <dbReference type="ChEBI" id="CHEBI:63416"/>
        <dbReference type="EC" id="3.5.99.2"/>
    </reaction>
</comment>
<evidence type="ECO:0000256" key="3">
    <source>
        <dbReference type="ARBA" id="ARBA00010264"/>
    </source>
</evidence>
<accession>A0A2U3AP21</accession>